<evidence type="ECO:0000313" key="1">
    <source>
        <dbReference type="EMBL" id="MCI31364.1"/>
    </source>
</evidence>
<keyword evidence="1" id="KW-0548">Nucleotidyltransferase</keyword>
<evidence type="ECO:0000313" key="2">
    <source>
        <dbReference type="Proteomes" id="UP000265520"/>
    </source>
</evidence>
<dbReference type="AlphaFoldDB" id="A0A392R5I3"/>
<name>A0A392R5I3_9FABA</name>
<dbReference type="Proteomes" id="UP000265520">
    <property type="component" value="Unassembled WGS sequence"/>
</dbReference>
<sequence length="155" mass="17603">KFHMIKWDILTLPRIGGGLSIRNLSTMNNACLMKMGWELKQHNDSLWCKVLRGKYGRGQLEEGNATAKVSDSFIWKGVISAWNNITRFEEWSLGDGKSIHVWHDKWLGDQLVLATDMGSIPESISNWTVADLVDEAGQWKMDSFSELVGHDIVQK</sequence>
<feature type="non-terminal residue" evidence="1">
    <location>
        <position position="155"/>
    </location>
</feature>
<feature type="non-terminal residue" evidence="1">
    <location>
        <position position="1"/>
    </location>
</feature>
<organism evidence="1 2">
    <name type="scientific">Trifolium medium</name>
    <dbReference type="NCBI Taxonomy" id="97028"/>
    <lineage>
        <taxon>Eukaryota</taxon>
        <taxon>Viridiplantae</taxon>
        <taxon>Streptophyta</taxon>
        <taxon>Embryophyta</taxon>
        <taxon>Tracheophyta</taxon>
        <taxon>Spermatophyta</taxon>
        <taxon>Magnoliopsida</taxon>
        <taxon>eudicotyledons</taxon>
        <taxon>Gunneridae</taxon>
        <taxon>Pentapetalae</taxon>
        <taxon>rosids</taxon>
        <taxon>fabids</taxon>
        <taxon>Fabales</taxon>
        <taxon>Fabaceae</taxon>
        <taxon>Papilionoideae</taxon>
        <taxon>50 kb inversion clade</taxon>
        <taxon>NPAAA clade</taxon>
        <taxon>Hologalegina</taxon>
        <taxon>IRL clade</taxon>
        <taxon>Trifolieae</taxon>
        <taxon>Trifolium</taxon>
    </lineage>
</organism>
<reference evidence="1 2" key="1">
    <citation type="journal article" date="2018" name="Front. Plant Sci.">
        <title>Red Clover (Trifolium pratense) and Zigzag Clover (T. medium) - A Picture of Genomic Similarities and Differences.</title>
        <authorList>
            <person name="Dluhosova J."/>
            <person name="Istvanek J."/>
            <person name="Nedelnik J."/>
            <person name="Repkova J."/>
        </authorList>
    </citation>
    <scope>NUCLEOTIDE SEQUENCE [LARGE SCALE GENOMIC DNA]</scope>
    <source>
        <strain evidence="2">cv. 10/8</strain>
        <tissue evidence="1">Leaf</tissue>
    </source>
</reference>
<dbReference type="EMBL" id="LXQA010186575">
    <property type="protein sequence ID" value="MCI31364.1"/>
    <property type="molecule type" value="Genomic_DNA"/>
</dbReference>
<accession>A0A392R5I3</accession>
<comment type="caution">
    <text evidence="1">The sequence shown here is derived from an EMBL/GenBank/DDBJ whole genome shotgun (WGS) entry which is preliminary data.</text>
</comment>
<keyword evidence="1" id="KW-0808">Transferase</keyword>
<protein>
    <submittedName>
        <fullName evidence="1">RNA-directed DNA polymerase (Reverse transcriptase)</fullName>
    </submittedName>
</protein>
<proteinExistence type="predicted"/>
<keyword evidence="1" id="KW-0695">RNA-directed DNA polymerase</keyword>
<keyword evidence="2" id="KW-1185">Reference proteome</keyword>
<dbReference type="GO" id="GO:0003964">
    <property type="term" value="F:RNA-directed DNA polymerase activity"/>
    <property type="evidence" value="ECO:0007669"/>
    <property type="project" value="UniProtKB-KW"/>
</dbReference>